<evidence type="ECO:0000313" key="2">
    <source>
        <dbReference type="Proteomes" id="UP001239445"/>
    </source>
</evidence>
<dbReference type="EMBL" id="MU839828">
    <property type="protein sequence ID" value="KAK1759081.1"/>
    <property type="molecule type" value="Genomic_DNA"/>
</dbReference>
<keyword evidence="2" id="KW-1185">Reference proteome</keyword>
<comment type="caution">
    <text evidence="1">The sequence shown here is derived from an EMBL/GenBank/DDBJ whole genome shotgun (WGS) entry which is preliminary data.</text>
</comment>
<protein>
    <submittedName>
        <fullName evidence="1">Uncharacterized protein</fullName>
    </submittedName>
</protein>
<accession>A0AAJ0BNC9</accession>
<gene>
    <name evidence="1" type="ORF">QBC47DRAFT_397899</name>
</gene>
<proteinExistence type="predicted"/>
<dbReference type="AlphaFoldDB" id="A0AAJ0BNC9"/>
<reference evidence="1" key="1">
    <citation type="submission" date="2023-06" db="EMBL/GenBank/DDBJ databases">
        <title>Genome-scale phylogeny and comparative genomics of the fungal order Sordariales.</title>
        <authorList>
            <consortium name="Lawrence Berkeley National Laboratory"/>
            <person name="Hensen N."/>
            <person name="Bonometti L."/>
            <person name="Westerberg I."/>
            <person name="Brannstrom I.O."/>
            <person name="Guillou S."/>
            <person name="Cros-Aarteil S."/>
            <person name="Calhoun S."/>
            <person name="Haridas S."/>
            <person name="Kuo A."/>
            <person name="Mondo S."/>
            <person name="Pangilinan J."/>
            <person name="Riley R."/>
            <person name="Labutti K."/>
            <person name="Andreopoulos B."/>
            <person name="Lipzen A."/>
            <person name="Chen C."/>
            <person name="Yanf M."/>
            <person name="Daum C."/>
            <person name="Ng V."/>
            <person name="Clum A."/>
            <person name="Steindorff A."/>
            <person name="Ohm R."/>
            <person name="Martin F."/>
            <person name="Silar P."/>
            <person name="Natvig D."/>
            <person name="Lalanne C."/>
            <person name="Gautier V."/>
            <person name="Ament-Velasquez S.L."/>
            <person name="Kruys A."/>
            <person name="Hutchinson M.I."/>
            <person name="Powell A.J."/>
            <person name="Barry K."/>
            <person name="Miller A.N."/>
            <person name="Grigoriev I.V."/>
            <person name="Debuchy R."/>
            <person name="Gladieux P."/>
            <person name="Thoren M.H."/>
            <person name="Johannesson H."/>
        </authorList>
    </citation>
    <scope>NUCLEOTIDE SEQUENCE</scope>
    <source>
        <strain evidence="1">PSN4</strain>
    </source>
</reference>
<name>A0AAJ0BNC9_9PEZI</name>
<organism evidence="1 2">
    <name type="scientific">Echria macrotheca</name>
    <dbReference type="NCBI Taxonomy" id="438768"/>
    <lineage>
        <taxon>Eukaryota</taxon>
        <taxon>Fungi</taxon>
        <taxon>Dikarya</taxon>
        <taxon>Ascomycota</taxon>
        <taxon>Pezizomycotina</taxon>
        <taxon>Sordariomycetes</taxon>
        <taxon>Sordariomycetidae</taxon>
        <taxon>Sordariales</taxon>
        <taxon>Schizotheciaceae</taxon>
        <taxon>Echria</taxon>
    </lineage>
</organism>
<evidence type="ECO:0000313" key="1">
    <source>
        <dbReference type="EMBL" id="KAK1759081.1"/>
    </source>
</evidence>
<dbReference type="Proteomes" id="UP001239445">
    <property type="component" value="Unassembled WGS sequence"/>
</dbReference>
<sequence length="77" mass="8812">MVEPYDDSFVMVGYDADTQVYTWKDREGNLWEFPPGNKFGLPPPPHDPASTPLGRIKLRLKRTFSGRDVSSKQKKSK</sequence>